<comment type="caution">
    <text evidence="2">The sequence shown here is derived from an EMBL/GenBank/DDBJ whole genome shotgun (WGS) entry which is preliminary data.</text>
</comment>
<dbReference type="PROSITE" id="PS51335">
    <property type="entry name" value="ELMO"/>
    <property type="match status" value="1"/>
</dbReference>
<reference evidence="2" key="2">
    <citation type="submission" date="2023-06" db="EMBL/GenBank/DDBJ databases">
        <authorList>
            <person name="Swenson N.G."/>
            <person name="Wegrzyn J.L."/>
            <person name="Mcevoy S.L."/>
        </authorList>
    </citation>
    <scope>NUCLEOTIDE SEQUENCE</scope>
    <source>
        <strain evidence="2">NS2018</strain>
        <tissue evidence="2">Leaf</tissue>
    </source>
</reference>
<protein>
    <recommendedName>
        <fullName evidence="1">ELMO domain-containing protein</fullName>
    </recommendedName>
</protein>
<dbReference type="Proteomes" id="UP001168877">
    <property type="component" value="Unassembled WGS sequence"/>
</dbReference>
<dbReference type="AlphaFoldDB" id="A0AA39SK54"/>
<gene>
    <name evidence="2" type="ORF">LWI29_019600</name>
</gene>
<sequence>MWKHLCFKRRESDPHPSFDLTPAQEECLQSLHNRIDVAYDSSIPEHQEALRALWNASFLEEELCGLISEQWKEMDCQGKDPSTDFR</sequence>
<reference evidence="2" key="1">
    <citation type="journal article" date="2022" name="Plant J.">
        <title>Strategies of tolerance reflected in two North American maple genomes.</title>
        <authorList>
            <person name="McEvoy S.L."/>
            <person name="Sezen U.U."/>
            <person name="Trouern-Trend A."/>
            <person name="McMahon S.M."/>
            <person name="Schaberg P.G."/>
            <person name="Yang J."/>
            <person name="Wegrzyn J.L."/>
            <person name="Swenson N.G."/>
        </authorList>
    </citation>
    <scope>NUCLEOTIDE SEQUENCE</scope>
    <source>
        <strain evidence="2">NS2018</strain>
    </source>
</reference>
<evidence type="ECO:0000313" key="2">
    <source>
        <dbReference type="EMBL" id="KAK0592463.1"/>
    </source>
</evidence>
<evidence type="ECO:0000313" key="3">
    <source>
        <dbReference type="Proteomes" id="UP001168877"/>
    </source>
</evidence>
<dbReference type="InterPro" id="IPR050868">
    <property type="entry name" value="ELMO_domain-containing"/>
</dbReference>
<evidence type="ECO:0000259" key="1">
    <source>
        <dbReference type="PROSITE" id="PS51335"/>
    </source>
</evidence>
<dbReference type="PANTHER" id="PTHR12771">
    <property type="entry name" value="ENGULFMENT AND CELL MOTILITY"/>
    <property type="match status" value="1"/>
</dbReference>
<feature type="domain" description="ELMO" evidence="1">
    <location>
        <begin position="45"/>
        <end position="86"/>
    </location>
</feature>
<keyword evidence="3" id="KW-1185">Reference proteome</keyword>
<name>A0AA39SK54_ACESA</name>
<proteinExistence type="predicted"/>
<dbReference type="EMBL" id="JAUESC010000380">
    <property type="protein sequence ID" value="KAK0592463.1"/>
    <property type="molecule type" value="Genomic_DNA"/>
</dbReference>
<accession>A0AA39SK54</accession>
<dbReference type="PANTHER" id="PTHR12771:SF20">
    <property type="entry name" value="ELMO_CED-12 FAMILY PROTEIN"/>
    <property type="match status" value="1"/>
</dbReference>
<organism evidence="2 3">
    <name type="scientific">Acer saccharum</name>
    <name type="common">Sugar maple</name>
    <dbReference type="NCBI Taxonomy" id="4024"/>
    <lineage>
        <taxon>Eukaryota</taxon>
        <taxon>Viridiplantae</taxon>
        <taxon>Streptophyta</taxon>
        <taxon>Embryophyta</taxon>
        <taxon>Tracheophyta</taxon>
        <taxon>Spermatophyta</taxon>
        <taxon>Magnoliopsida</taxon>
        <taxon>eudicotyledons</taxon>
        <taxon>Gunneridae</taxon>
        <taxon>Pentapetalae</taxon>
        <taxon>rosids</taxon>
        <taxon>malvids</taxon>
        <taxon>Sapindales</taxon>
        <taxon>Sapindaceae</taxon>
        <taxon>Hippocastanoideae</taxon>
        <taxon>Acereae</taxon>
        <taxon>Acer</taxon>
    </lineage>
</organism>
<dbReference type="Pfam" id="PF04727">
    <property type="entry name" value="ELMO_CED12"/>
    <property type="match status" value="1"/>
</dbReference>
<dbReference type="InterPro" id="IPR006816">
    <property type="entry name" value="ELMO_dom"/>
</dbReference>